<dbReference type="RefSeq" id="YP_009483026.1">
    <property type="nucleotide sequence ID" value="NC_037667.1"/>
</dbReference>
<dbReference type="EMBL" id="MG011689">
    <property type="protein sequence ID" value="AVK74757.1"/>
    <property type="molecule type" value="Genomic_DNA"/>
</dbReference>
<accession>A0A2U7U8J9</accession>
<organism evidence="1">
    <name type="scientific">Pandoravirus quercus</name>
    <dbReference type="NCBI Taxonomy" id="2107709"/>
    <lineage>
        <taxon>Viruses</taxon>
        <taxon>Pandoravirus</taxon>
    </lineage>
</organism>
<proteinExistence type="predicted"/>
<name>A0A2U7U8J9_9VIRU</name>
<dbReference type="KEGG" id="vg:36843898"/>
<dbReference type="GeneID" id="36843898"/>
<sequence>MKDAQTRHREKRSKPENFFLCLLYFFYLARQTGQGAQSDPIAVALFPFFPSGCAMDGHSDMHDTARDDVNDNNRKSIDWAEWTAAGQAALDGNRPLDDGPMGAALLAMAHGVGFFRDGARFDTAAAHRMLGLCVRFWRAAERVAGDHVPRALDVLHMEEEVVPTPWAVVSWARHLWCASRLDRHDGVVTKGTSVHLDRTKNIARDSTSVDYAEQCLFNAALAIVSDPIAARRRTNPCPGVVLPGAPVGLEETAPPLLSLPVGLTTAAPALECEPPGERRRYDIALSSPTGAGYVGCTLFIDDQPWYSMFDRAMPLSDAKVVIYRPGVTDPVIADAVAASANELHRGLTAHECQCQLLQTVVESAFGVDASWPGDIYIEGLRWHRHAGAGLSQAIIDRLANPTGLQAPGWLFSPPFASVTLTADGIRDVIRRLRLHDMATKALERAPSLYTRGSDSALSARESPLDADTLVKQCARAYKGSLVGARNTIPDDVLGVVATHAAWCLCRDIARFRVCPVHYDYLAACLSGDDNAEAQLAVMTGALNIARTHAYTDCPYLMAIEVMAALTDLGRRERPSPWD</sequence>
<dbReference type="Proteomes" id="UP000248852">
    <property type="component" value="Segment"/>
</dbReference>
<evidence type="ECO:0000313" key="1">
    <source>
        <dbReference type="EMBL" id="AVK74757.1"/>
    </source>
</evidence>
<gene>
    <name evidence="1" type="ORF">pqer_cds_335</name>
</gene>
<protein>
    <submittedName>
        <fullName evidence="1">Uncharacterized protein</fullName>
    </submittedName>
</protein>
<reference evidence="1" key="1">
    <citation type="journal article" date="2018" name="Nat. Commun.">
        <title>Diversity and evolution of the emerging Pandoraviridae family.</title>
        <authorList>
            <person name="Legendre M."/>
            <person name="Fabre E."/>
            <person name="Poirot O."/>
            <person name="Jeudy S."/>
            <person name="Lartigue A."/>
            <person name="Alempic J.M."/>
            <person name="Beucher L."/>
            <person name="Philippe N."/>
            <person name="Bertaux L."/>
            <person name="Christo-Foroux E."/>
            <person name="Labadie K."/>
            <person name="Coute Y."/>
            <person name="Abergel C."/>
            <person name="Claverie J.M."/>
        </authorList>
    </citation>
    <scope>NUCLEOTIDE SEQUENCE [LARGE SCALE GENOMIC DNA]</scope>
    <source>
        <strain evidence="1">Quercus</strain>
    </source>
</reference>